<sequence>MKVQVQTWNFHFRRNLNDREVPQLLDLISRLESLRVSSNVKDRRI</sequence>
<gene>
    <name evidence="1" type="ORF">PanWU01x14_203270</name>
</gene>
<organism evidence="1 2">
    <name type="scientific">Parasponia andersonii</name>
    <name type="common">Sponia andersonii</name>
    <dbReference type="NCBI Taxonomy" id="3476"/>
    <lineage>
        <taxon>Eukaryota</taxon>
        <taxon>Viridiplantae</taxon>
        <taxon>Streptophyta</taxon>
        <taxon>Embryophyta</taxon>
        <taxon>Tracheophyta</taxon>
        <taxon>Spermatophyta</taxon>
        <taxon>Magnoliopsida</taxon>
        <taxon>eudicotyledons</taxon>
        <taxon>Gunneridae</taxon>
        <taxon>Pentapetalae</taxon>
        <taxon>rosids</taxon>
        <taxon>fabids</taxon>
        <taxon>Rosales</taxon>
        <taxon>Cannabaceae</taxon>
        <taxon>Parasponia</taxon>
    </lineage>
</organism>
<proteinExistence type="predicted"/>
<comment type="caution">
    <text evidence="1">The sequence shown here is derived from an EMBL/GenBank/DDBJ whole genome shotgun (WGS) entry which is preliminary data.</text>
</comment>
<evidence type="ECO:0000313" key="2">
    <source>
        <dbReference type="Proteomes" id="UP000237105"/>
    </source>
</evidence>
<name>A0A2P5BX08_PARAD</name>
<accession>A0A2P5BX08</accession>
<dbReference type="Proteomes" id="UP000237105">
    <property type="component" value="Unassembled WGS sequence"/>
</dbReference>
<evidence type="ECO:0000313" key="1">
    <source>
        <dbReference type="EMBL" id="PON53320.1"/>
    </source>
</evidence>
<protein>
    <submittedName>
        <fullName evidence="1">Uncharacterized protein</fullName>
    </submittedName>
</protein>
<dbReference type="EMBL" id="JXTB01000208">
    <property type="protein sequence ID" value="PON53320.1"/>
    <property type="molecule type" value="Genomic_DNA"/>
</dbReference>
<keyword evidence="2" id="KW-1185">Reference proteome</keyword>
<dbReference type="AlphaFoldDB" id="A0A2P5BX08"/>
<dbReference type="OrthoDB" id="10439012at2759"/>
<reference evidence="2" key="1">
    <citation type="submission" date="2016-06" db="EMBL/GenBank/DDBJ databases">
        <title>Parallel loss of symbiosis genes in relatives of nitrogen-fixing non-legume Parasponia.</title>
        <authorList>
            <person name="Van Velzen R."/>
            <person name="Holmer R."/>
            <person name="Bu F."/>
            <person name="Rutten L."/>
            <person name="Van Zeijl A."/>
            <person name="Liu W."/>
            <person name="Santuari L."/>
            <person name="Cao Q."/>
            <person name="Sharma T."/>
            <person name="Shen D."/>
            <person name="Roswanjaya Y."/>
            <person name="Wardhani T."/>
            <person name="Kalhor M.S."/>
            <person name="Jansen J."/>
            <person name="Van den Hoogen J."/>
            <person name="Gungor B."/>
            <person name="Hartog M."/>
            <person name="Hontelez J."/>
            <person name="Verver J."/>
            <person name="Yang W.-C."/>
            <person name="Schijlen E."/>
            <person name="Repin R."/>
            <person name="Schilthuizen M."/>
            <person name="Schranz E."/>
            <person name="Heidstra R."/>
            <person name="Miyata K."/>
            <person name="Fedorova E."/>
            <person name="Kohlen W."/>
            <person name="Bisseling T."/>
            <person name="Smit S."/>
            <person name="Geurts R."/>
        </authorList>
    </citation>
    <scope>NUCLEOTIDE SEQUENCE [LARGE SCALE GENOMIC DNA]</scope>
    <source>
        <strain evidence="2">cv. WU1-14</strain>
    </source>
</reference>